<gene>
    <name evidence="1" type="ORF">GOODEAATRI_032920</name>
</gene>
<dbReference type="EMBL" id="JAHRIO010006461">
    <property type="protein sequence ID" value="MEQ2160360.1"/>
    <property type="molecule type" value="Genomic_DNA"/>
</dbReference>
<sequence>MIAFLALKAGNAPSWNWPVVIQLASISLTQTTSPVPKMLASLACITVFRFEASSSIATPQHSPASTTPSIGLH</sequence>
<dbReference type="Proteomes" id="UP001476798">
    <property type="component" value="Unassembled WGS sequence"/>
</dbReference>
<comment type="caution">
    <text evidence="1">The sequence shown here is derived from an EMBL/GenBank/DDBJ whole genome shotgun (WGS) entry which is preliminary data.</text>
</comment>
<evidence type="ECO:0000313" key="2">
    <source>
        <dbReference type="Proteomes" id="UP001476798"/>
    </source>
</evidence>
<name>A0ABV0MMP2_9TELE</name>
<protein>
    <recommendedName>
        <fullName evidence="3">NADH dehydrogenase subunit 2</fullName>
    </recommendedName>
</protein>
<proteinExistence type="predicted"/>
<organism evidence="1 2">
    <name type="scientific">Goodea atripinnis</name>
    <dbReference type="NCBI Taxonomy" id="208336"/>
    <lineage>
        <taxon>Eukaryota</taxon>
        <taxon>Metazoa</taxon>
        <taxon>Chordata</taxon>
        <taxon>Craniata</taxon>
        <taxon>Vertebrata</taxon>
        <taxon>Euteleostomi</taxon>
        <taxon>Actinopterygii</taxon>
        <taxon>Neopterygii</taxon>
        <taxon>Teleostei</taxon>
        <taxon>Neoteleostei</taxon>
        <taxon>Acanthomorphata</taxon>
        <taxon>Ovalentaria</taxon>
        <taxon>Atherinomorphae</taxon>
        <taxon>Cyprinodontiformes</taxon>
        <taxon>Goodeidae</taxon>
        <taxon>Goodea</taxon>
    </lineage>
</organism>
<evidence type="ECO:0000313" key="1">
    <source>
        <dbReference type="EMBL" id="MEQ2160360.1"/>
    </source>
</evidence>
<accession>A0ABV0MMP2</accession>
<keyword evidence="2" id="KW-1185">Reference proteome</keyword>
<evidence type="ECO:0008006" key="3">
    <source>
        <dbReference type="Google" id="ProtNLM"/>
    </source>
</evidence>
<reference evidence="1 2" key="1">
    <citation type="submission" date="2021-06" db="EMBL/GenBank/DDBJ databases">
        <authorList>
            <person name="Palmer J.M."/>
        </authorList>
    </citation>
    <scope>NUCLEOTIDE SEQUENCE [LARGE SCALE GENOMIC DNA]</scope>
    <source>
        <strain evidence="1 2">GA_2019</strain>
        <tissue evidence="1">Muscle</tissue>
    </source>
</reference>